<comment type="caution">
    <text evidence="1">The sequence shown here is derived from an EMBL/GenBank/DDBJ whole genome shotgun (WGS) entry which is preliminary data.</text>
</comment>
<gene>
    <name evidence="1" type="ORF">BLL36_23905</name>
</gene>
<evidence type="ECO:0000313" key="2">
    <source>
        <dbReference type="Proteomes" id="UP000189295"/>
    </source>
</evidence>
<dbReference type="RefSeq" id="WP_076954173.1">
    <property type="nucleotide sequence ID" value="NZ_MNPW01000013.1"/>
</dbReference>
<protein>
    <submittedName>
        <fullName evidence="1">Uncharacterized protein</fullName>
    </submittedName>
</protein>
<proteinExistence type="predicted"/>
<reference evidence="1 2" key="1">
    <citation type="submission" date="2016-10" db="EMBL/GenBank/DDBJ databases">
        <title>Pseudomonas lactis sp. nov. and Pseudomonas paralactis sp. nov., isolated from bovine raw milk.</title>
        <authorList>
            <person name="Von Neubeck M."/>
            <person name="Huptas C."/>
            <person name="Glueck C."/>
            <person name="Krewinkel M."/>
            <person name="Stoeckel M."/>
            <person name="Stressler T."/>
            <person name="Fischer L."/>
            <person name="Hinrichs J."/>
            <person name="Scherer S."/>
            <person name="Wenning M."/>
        </authorList>
    </citation>
    <scope>NUCLEOTIDE SEQUENCE [LARGE SCALE GENOMIC DNA]</scope>
    <source>
        <strain evidence="1 2">DSM 17516</strain>
    </source>
</reference>
<accession>A0A1V2JZP3</accession>
<organism evidence="1 2">
    <name type="scientific">Pseudomonas cedrina subsp. cedrina</name>
    <dbReference type="NCBI Taxonomy" id="76762"/>
    <lineage>
        <taxon>Bacteria</taxon>
        <taxon>Pseudomonadati</taxon>
        <taxon>Pseudomonadota</taxon>
        <taxon>Gammaproteobacteria</taxon>
        <taxon>Pseudomonadales</taxon>
        <taxon>Pseudomonadaceae</taxon>
        <taxon>Pseudomonas</taxon>
    </lineage>
</organism>
<evidence type="ECO:0000313" key="1">
    <source>
        <dbReference type="EMBL" id="ONH50957.1"/>
    </source>
</evidence>
<name>A0A1V2JZP3_PSECE</name>
<sequence length="354" mass="39256">MSNARKQITIQYRKFVRPSGVKYSLEEMIRSAMDYPVDGGIQLKHRYLERLREDGADNYFINLYQDSSQSLGFVFGDILHFSKGHLQALAKTADQKAQSVPVQQLKAPEQSEYVHSQMFWMIKDDHAFVVQSMSLKTADLEGYLAWLLKTKSTTLGSENEVTLTSKFDIGDMGGDLADIQEIIIGGVATPPPLKFDNNREQPEIIDKISEVTEHGQIDTGRTTGWATARKILAELLGGEANVASLMQSVPPDAELDVQVHIGFKTKKRRIDRVALTQLETGLRNLPDSQLQVRAKGGKIGSDGTIKLHHNASIKLITSMDGNNEIIGSLLDPTDVLRATIEAYSNFVANGKIIE</sequence>
<dbReference type="AlphaFoldDB" id="A0A1V2JZP3"/>
<dbReference type="Proteomes" id="UP000189295">
    <property type="component" value="Unassembled WGS sequence"/>
</dbReference>
<dbReference type="EMBL" id="MNPW01000013">
    <property type="protein sequence ID" value="ONH50957.1"/>
    <property type="molecule type" value="Genomic_DNA"/>
</dbReference>
<dbReference type="OrthoDB" id="7016058at2"/>